<feature type="region of interest" description="Disordered" evidence="9">
    <location>
        <begin position="565"/>
        <end position="635"/>
    </location>
</feature>
<dbReference type="PROSITE" id="PS50920">
    <property type="entry name" value="SOLCAR"/>
    <property type="match status" value="3"/>
</dbReference>
<dbReference type="Proteomes" id="UP000626109">
    <property type="component" value="Unassembled WGS sequence"/>
</dbReference>
<evidence type="ECO:0008006" key="13">
    <source>
        <dbReference type="Google" id="ProtNLM"/>
    </source>
</evidence>
<feature type="coiled-coil region" evidence="8">
    <location>
        <begin position="859"/>
        <end position="905"/>
    </location>
</feature>
<feature type="compositionally biased region" description="Low complexity" evidence="9">
    <location>
        <begin position="565"/>
        <end position="577"/>
    </location>
</feature>
<keyword evidence="5 7" id="KW-0472">Membrane</keyword>
<dbReference type="GO" id="GO:0030968">
    <property type="term" value="P:endoplasmic reticulum unfolded protein response"/>
    <property type="evidence" value="ECO:0007669"/>
    <property type="project" value="TreeGrafter"/>
</dbReference>
<dbReference type="PANTHER" id="PTHR45639">
    <property type="entry name" value="HSC70CB, ISOFORM G-RELATED"/>
    <property type="match status" value="1"/>
</dbReference>
<evidence type="ECO:0000256" key="4">
    <source>
        <dbReference type="ARBA" id="ARBA00022840"/>
    </source>
</evidence>
<evidence type="ECO:0000313" key="11">
    <source>
        <dbReference type="EMBL" id="CAE8733067.1"/>
    </source>
</evidence>
<keyword evidence="8" id="KW-0175">Coiled coil</keyword>
<dbReference type="PANTHER" id="PTHR45639:SF3">
    <property type="entry name" value="HYPOXIA UP-REGULATED PROTEIN 1"/>
    <property type="match status" value="1"/>
</dbReference>
<evidence type="ECO:0000313" key="12">
    <source>
        <dbReference type="Proteomes" id="UP000626109"/>
    </source>
</evidence>
<proteinExistence type="predicted"/>
<feature type="region of interest" description="Disordered" evidence="9">
    <location>
        <begin position="826"/>
        <end position="858"/>
    </location>
</feature>
<keyword evidence="6" id="KW-0143">Chaperone</keyword>
<evidence type="ECO:0000256" key="10">
    <source>
        <dbReference type="SAM" id="SignalP"/>
    </source>
</evidence>
<dbReference type="GO" id="GO:0005524">
    <property type="term" value="F:ATP binding"/>
    <property type="evidence" value="ECO:0007669"/>
    <property type="project" value="UniProtKB-KW"/>
</dbReference>
<dbReference type="EMBL" id="CAJNNW010036277">
    <property type="protein sequence ID" value="CAE8733067.1"/>
    <property type="molecule type" value="Genomic_DNA"/>
</dbReference>
<feature type="chain" id="PRO_5032571603" description="ADP,ATP carrier protein" evidence="10">
    <location>
        <begin position="24"/>
        <end position="1288"/>
    </location>
</feature>
<dbReference type="SUPFAM" id="SSF103506">
    <property type="entry name" value="Mitochondrial carrier"/>
    <property type="match status" value="1"/>
</dbReference>
<dbReference type="Gene3D" id="3.90.640.10">
    <property type="entry name" value="Actin, Chain A, domain 4"/>
    <property type="match status" value="1"/>
</dbReference>
<sequence length="1288" mass="141122">MRCSSVGGLLLASSLALLNVGQAQIMSIDLGHEFFKVALMRQGVPLEIVLNGHSKRKTATATSFWEASRVFGDDALTHVGKAPDKVPMFYQHMLGWNFTSEADVAVGGDWWKSFALGDKFYKFNLGYGAERGAPTFKFSDLNEAEGEEVLASIIFFAKQMAEESAEGKPVRDLVVTVPSDATLRQRQAIVAAGEIAGCRVLSLVHETSAFAVQRAVDVTPDKGVSEVYLFYNAGSRKTEVSLVRFESRIAGMVAGKLAPVLTVLGSAVDYALGGHFLDILIAENRLKAFQEKYPKLASGVEKYPRALRKLLTQAQKTKAILSSNKVAPFIVESLFQDQDFQSTINRAEFEKISEGIFSRLTAPVEKALKDANLTMKDVNHVEVVGGAWRVPKVQEMLSEYFKKEGSSELPLGQHLNGEEAAAMGGALMAANFSSSFRVKKIFFSDITAHEYAVQVTALDGSWEKNLTTLYPVGTPLGGKKKLSFSLEEDFMVKLFEDGVLMSEYSVTGLKELLDGKWKEYNMTGPPKITASVPLEMSGIIEVKQPLVTIEELYWVNVTMEKPNKTANATSNKTANATDDAKGDEAKAEGDKAKAEGDEAEGEESKEDETATENATENATEDDAEPEVTWKQKKKKHEKKLTVTRMDYNPKPLTEARIKELKKKMEEQAEKEAEVGALAGLKNGLEAAIYGSRDKLEKDEIVKVSTEPQREEVTKLCNELEEQDLLGPLEERALEYEARADLPDTVKEALDAVKQMQAHIAKNMSWVNSSKTEAAEKKTDELKEWWSKKTKQQKELPLSEAPAYTKVDVLEKLSKLKKEWQKIMKLKKPKEVKPKKGKASNATSADDFAKAEEPAVPGTVEEVEKELAELREKKIAAVENEDFDAAHVLKQREQALVKQLAKLKEDGEAAEKPDSSEKPEGWAGIACFNRWLALLSCELQRAMFAASQAMWGSTGLPAARRRLWLVVTALSVLLLRIAPASAAGAVGVDALCPHTLFKFLVCGGMGCCISHAAATPLDVVKTRLQSDPERYRHSVTGEKLGTLATGLQIAREEGSGMLIQGLTTTFIGYGVQGSLKYSIWEMFKVLLGFSHYTGAPRVLALVTAAFFAEVIASMFLCPFERVRVRLVADPNFASGPVSAMLRMVRLAGFRKGLYGDGLKATLVKQVSYTIAKLTTFTLCFEAISGIPELPRTVVTLLSSLVAGFVSSVLSQPGDTLQVCASSDSSLWNTRACPVDLSSPNSGKPSMLRMAQLLGWGGLFSGWKARLLQVEIIVVTQLLIYDGLKQAIGL</sequence>
<comment type="caution">
    <text evidence="11">The sequence shown here is derived from an EMBL/GenBank/DDBJ whole genome shotgun (WGS) entry which is preliminary data.</text>
</comment>
<evidence type="ECO:0000256" key="6">
    <source>
        <dbReference type="ARBA" id="ARBA00023186"/>
    </source>
</evidence>
<feature type="repeat" description="Solcar" evidence="7">
    <location>
        <begin position="1189"/>
        <end position="1285"/>
    </location>
</feature>
<keyword evidence="3" id="KW-0547">Nucleotide-binding</keyword>
<evidence type="ECO:0000256" key="9">
    <source>
        <dbReference type="SAM" id="MobiDB-lite"/>
    </source>
</evidence>
<evidence type="ECO:0000256" key="8">
    <source>
        <dbReference type="SAM" id="Coils"/>
    </source>
</evidence>
<dbReference type="CDD" id="cd10230">
    <property type="entry name" value="ASKHA_NBD_HSP70_HYOU1"/>
    <property type="match status" value="1"/>
</dbReference>
<dbReference type="Pfam" id="PF00153">
    <property type="entry name" value="Mito_carr"/>
    <property type="match status" value="2"/>
</dbReference>
<feature type="compositionally biased region" description="Acidic residues" evidence="9">
    <location>
        <begin position="597"/>
        <end position="610"/>
    </location>
</feature>
<evidence type="ECO:0000256" key="7">
    <source>
        <dbReference type="PROSITE-ProRule" id="PRU00282"/>
    </source>
</evidence>
<evidence type="ECO:0000256" key="1">
    <source>
        <dbReference type="ARBA" id="ARBA00004141"/>
    </source>
</evidence>
<dbReference type="Pfam" id="PF00012">
    <property type="entry name" value="HSP70"/>
    <property type="match status" value="1"/>
</dbReference>
<dbReference type="Gene3D" id="4.10.860.10">
    <property type="entry name" value="UVR domain"/>
    <property type="match status" value="1"/>
</dbReference>
<accession>A0A813LLV6</accession>
<dbReference type="GO" id="GO:0140662">
    <property type="term" value="F:ATP-dependent protein folding chaperone"/>
    <property type="evidence" value="ECO:0007669"/>
    <property type="project" value="InterPro"/>
</dbReference>
<name>A0A813LLV6_POLGL</name>
<reference evidence="11" key="1">
    <citation type="submission" date="2021-02" db="EMBL/GenBank/DDBJ databases">
        <authorList>
            <person name="Dougan E. K."/>
            <person name="Rhodes N."/>
            <person name="Thang M."/>
            <person name="Chan C."/>
        </authorList>
    </citation>
    <scope>NUCLEOTIDE SEQUENCE</scope>
</reference>
<dbReference type="SUPFAM" id="SSF53067">
    <property type="entry name" value="Actin-like ATPase domain"/>
    <property type="match status" value="2"/>
</dbReference>
<evidence type="ECO:0000256" key="3">
    <source>
        <dbReference type="ARBA" id="ARBA00022741"/>
    </source>
</evidence>
<keyword evidence="10" id="KW-0732">Signal</keyword>
<dbReference type="Gene3D" id="1.50.40.10">
    <property type="entry name" value="Mitochondrial carrier domain"/>
    <property type="match status" value="1"/>
</dbReference>
<dbReference type="GO" id="GO:0034663">
    <property type="term" value="C:endoplasmic reticulum chaperone complex"/>
    <property type="evidence" value="ECO:0007669"/>
    <property type="project" value="TreeGrafter"/>
</dbReference>
<comment type="subcellular location">
    <subcellularLocation>
        <location evidence="1">Membrane</location>
        <topology evidence="1">Multi-pass membrane protein</topology>
    </subcellularLocation>
</comment>
<dbReference type="Gene3D" id="3.30.30.30">
    <property type="match status" value="1"/>
</dbReference>
<feature type="repeat" description="Solcar" evidence="7">
    <location>
        <begin position="1095"/>
        <end position="1176"/>
    </location>
</feature>
<protein>
    <recommendedName>
        <fullName evidence="13">ADP,ATP carrier protein</fullName>
    </recommendedName>
</protein>
<dbReference type="InterPro" id="IPR018108">
    <property type="entry name" value="MCP_transmembrane"/>
</dbReference>
<keyword evidence="2 7" id="KW-0812">Transmembrane</keyword>
<dbReference type="InterPro" id="IPR043129">
    <property type="entry name" value="ATPase_NBD"/>
</dbReference>
<organism evidence="11 12">
    <name type="scientific">Polarella glacialis</name>
    <name type="common">Dinoflagellate</name>
    <dbReference type="NCBI Taxonomy" id="89957"/>
    <lineage>
        <taxon>Eukaryota</taxon>
        <taxon>Sar</taxon>
        <taxon>Alveolata</taxon>
        <taxon>Dinophyceae</taxon>
        <taxon>Suessiales</taxon>
        <taxon>Suessiaceae</taxon>
        <taxon>Polarella</taxon>
    </lineage>
</organism>
<dbReference type="Gene3D" id="3.30.420.40">
    <property type="match status" value="2"/>
</dbReference>
<feature type="compositionally biased region" description="Basic and acidic residues" evidence="9">
    <location>
        <begin position="578"/>
        <end position="596"/>
    </location>
</feature>
<gene>
    <name evidence="11" type="ORF">PGLA2088_LOCUS46668</name>
</gene>
<feature type="signal peptide" evidence="10">
    <location>
        <begin position="1"/>
        <end position="23"/>
    </location>
</feature>
<evidence type="ECO:0000256" key="2">
    <source>
        <dbReference type="ARBA" id="ARBA00022692"/>
    </source>
</evidence>
<feature type="repeat" description="Solcar" evidence="7">
    <location>
        <begin position="993"/>
        <end position="1085"/>
    </location>
</feature>
<evidence type="ECO:0000256" key="5">
    <source>
        <dbReference type="ARBA" id="ARBA00023136"/>
    </source>
</evidence>
<dbReference type="InterPro" id="IPR013126">
    <property type="entry name" value="Hsp_70_fam"/>
</dbReference>
<dbReference type="GO" id="GO:0016020">
    <property type="term" value="C:membrane"/>
    <property type="evidence" value="ECO:0007669"/>
    <property type="project" value="UniProtKB-SubCell"/>
</dbReference>
<keyword evidence="4" id="KW-0067">ATP-binding</keyword>
<dbReference type="PRINTS" id="PR00301">
    <property type="entry name" value="HEATSHOCK70"/>
</dbReference>
<dbReference type="InterPro" id="IPR023395">
    <property type="entry name" value="MCP_dom_sf"/>
</dbReference>